<dbReference type="Proteomes" id="UP000030641">
    <property type="component" value="Unassembled WGS sequence"/>
</dbReference>
<protein>
    <submittedName>
        <fullName evidence="1">Uncharacterized protein</fullName>
    </submittedName>
</protein>
<dbReference type="AlphaFoldDB" id="A0A074Z452"/>
<dbReference type="HOGENOM" id="CLU_1045796_0_0_1"/>
<gene>
    <name evidence="1" type="ORF">AUEXF2481DRAFT_41513</name>
</gene>
<dbReference type="OrthoDB" id="21214at2759"/>
<accession>A0A074Z452</accession>
<organism evidence="1 2">
    <name type="scientific">Aureobasidium subglaciale (strain EXF-2481)</name>
    <name type="common">Aureobasidium pullulans var. subglaciale</name>
    <dbReference type="NCBI Taxonomy" id="1043005"/>
    <lineage>
        <taxon>Eukaryota</taxon>
        <taxon>Fungi</taxon>
        <taxon>Dikarya</taxon>
        <taxon>Ascomycota</taxon>
        <taxon>Pezizomycotina</taxon>
        <taxon>Dothideomycetes</taxon>
        <taxon>Dothideomycetidae</taxon>
        <taxon>Dothideales</taxon>
        <taxon>Saccotheciaceae</taxon>
        <taxon>Aureobasidium</taxon>
    </lineage>
</organism>
<dbReference type="GeneID" id="25366891"/>
<dbReference type="InParanoid" id="A0A074Z452"/>
<keyword evidence="2" id="KW-1185">Reference proteome</keyword>
<reference evidence="1 2" key="1">
    <citation type="journal article" date="2014" name="BMC Genomics">
        <title>Genome sequencing of four Aureobasidium pullulans varieties: biotechnological potential, stress tolerance, and description of new species.</title>
        <authorList>
            <person name="Gostin Ar C."/>
            <person name="Ohm R.A."/>
            <person name="Kogej T."/>
            <person name="Sonjak S."/>
            <person name="Turk M."/>
            <person name="Zajc J."/>
            <person name="Zalar P."/>
            <person name="Grube M."/>
            <person name="Sun H."/>
            <person name="Han J."/>
            <person name="Sharma A."/>
            <person name="Chiniquy J."/>
            <person name="Ngan C.Y."/>
            <person name="Lipzen A."/>
            <person name="Barry K."/>
            <person name="Grigoriev I.V."/>
            <person name="Gunde-Cimerman N."/>
        </authorList>
    </citation>
    <scope>NUCLEOTIDE SEQUENCE [LARGE SCALE GENOMIC DNA]</scope>
    <source>
        <strain evidence="1 2">EXF-2481</strain>
    </source>
</reference>
<dbReference type="RefSeq" id="XP_013342324.1">
    <property type="nucleotide sequence ID" value="XM_013486870.1"/>
</dbReference>
<proteinExistence type="predicted"/>
<sequence length="266" mass="29592">MQKSTTKENKPLESFRFVLNGKGKAIIATETAAQVTNKQETKAAKPKLALSHTLKRMLSHSSLSTVITPDITSMPDDKLVEEHASQAKQAHTYLEEMLRRRACASAPWTAPKRWQSTGRMSGKPLSSTVAPELRDVGLLASNVEGPSLQVAARTVERETASTRNAKRSTRLGRDLSMNETSTTKVQDSFKLSKALHTIDNEAQGTFEDDLEVVRLLDDSVSHVQVEHQSLHHRIFVERARVKPQTLIGRKHATRQNSLPIKRSRAS</sequence>
<name>A0A074Z452_AURSE</name>
<evidence type="ECO:0000313" key="1">
    <source>
        <dbReference type="EMBL" id="KEQ93781.1"/>
    </source>
</evidence>
<evidence type="ECO:0000313" key="2">
    <source>
        <dbReference type="Proteomes" id="UP000030641"/>
    </source>
</evidence>
<dbReference type="EMBL" id="KL584764">
    <property type="protein sequence ID" value="KEQ93781.1"/>
    <property type="molecule type" value="Genomic_DNA"/>
</dbReference>